<keyword evidence="2" id="KW-0547">Nucleotide-binding</keyword>
<dbReference type="InterPro" id="IPR016102">
    <property type="entry name" value="Succinyl-CoA_synth-like"/>
</dbReference>
<feature type="domain" description="CoA-binding" evidence="4">
    <location>
        <begin position="13"/>
        <end position="108"/>
    </location>
</feature>
<dbReference type="EMBL" id="SOJK01000097">
    <property type="protein sequence ID" value="TET47245.1"/>
    <property type="molecule type" value="Genomic_DNA"/>
</dbReference>
<sequence>MLNSIKESPLYPIVNPRSIAFFGASNNFSAMGTNQFTSLRALGFEGTIYPVHPKEEQVQDLKAYRSVLDLPEVPDLAVLVVPTKIVSEILEECGQKGIKQAIIVSGGFKEIGKDGIDREQELVEIANKYGIRFLGPNCIGVANPHHKLNTTFLRYSGVPGFIGMASQSGSFVTQMFNYLSRLSLGFSTAFSVGNEANVDIVDCMEYLGTCPNTKVIALYIEGIRRGREFVEIARSIIPYKPIVALYVGGSETGRRAGFSHTGALAGPDQLYDGVFHQSGVIRAYSIAELFDICWVLGCLPKPRGARVVIQTHSGGPGAAAADSCGREGLELPALSQETLEKLAPFIPKTGSINNPVDITFTKKPMDYFSDIPKVLLEEDKADILLIYFLVPSLMVKRALERMGLSEDQAIEQSGKMIDAQCKSIARLLETHNKPIVGYTFRSLQEHFIKSLLNHGVPVFPGPERAVRAIKASMQYSDLREKILASTSNG</sequence>
<dbReference type="Pfam" id="PF19045">
    <property type="entry name" value="Ligase_CoA_2"/>
    <property type="match status" value="1"/>
</dbReference>
<reference evidence="5 6" key="1">
    <citation type="submission" date="2019-03" db="EMBL/GenBank/DDBJ databases">
        <title>Metabolic potential of uncultured bacteria and archaea associated with petroleum seepage in deep-sea sediments.</title>
        <authorList>
            <person name="Dong X."/>
            <person name="Hubert C."/>
        </authorList>
    </citation>
    <scope>NUCLEOTIDE SEQUENCE [LARGE SCALE GENOMIC DNA]</scope>
    <source>
        <strain evidence="5">E29_bin78</strain>
    </source>
</reference>
<organism evidence="5 6">
    <name type="scientific">Aerophobetes bacterium</name>
    <dbReference type="NCBI Taxonomy" id="2030807"/>
    <lineage>
        <taxon>Bacteria</taxon>
        <taxon>Candidatus Aerophobota</taxon>
    </lineage>
</organism>
<dbReference type="PANTHER" id="PTHR43334:SF2">
    <property type="entry name" value="ACETATE--COA LIGASE [ADP-FORMING]"/>
    <property type="match status" value="1"/>
</dbReference>
<dbReference type="Gene3D" id="3.40.50.720">
    <property type="entry name" value="NAD(P)-binding Rossmann-like Domain"/>
    <property type="match status" value="1"/>
</dbReference>
<dbReference type="SUPFAM" id="SSF51735">
    <property type="entry name" value="NAD(P)-binding Rossmann-fold domains"/>
    <property type="match status" value="1"/>
</dbReference>
<name>A0A523UXH2_UNCAE</name>
<dbReference type="PANTHER" id="PTHR43334">
    <property type="entry name" value="ACETATE--COA LIGASE [ADP-FORMING]"/>
    <property type="match status" value="1"/>
</dbReference>
<dbReference type="Gene3D" id="3.40.50.261">
    <property type="entry name" value="Succinyl-CoA synthetase domains"/>
    <property type="match status" value="2"/>
</dbReference>
<accession>A0A523UXH2</accession>
<dbReference type="InterPro" id="IPR032875">
    <property type="entry name" value="Succ_CoA_lig_flav_dom"/>
</dbReference>
<evidence type="ECO:0000259" key="4">
    <source>
        <dbReference type="SMART" id="SM00881"/>
    </source>
</evidence>
<dbReference type="GO" id="GO:0005524">
    <property type="term" value="F:ATP binding"/>
    <property type="evidence" value="ECO:0007669"/>
    <property type="project" value="UniProtKB-KW"/>
</dbReference>
<keyword evidence="1" id="KW-0436">Ligase</keyword>
<dbReference type="AlphaFoldDB" id="A0A523UXH2"/>
<keyword evidence="3" id="KW-0067">ATP-binding</keyword>
<comment type="caution">
    <text evidence="5">The sequence shown here is derived from an EMBL/GenBank/DDBJ whole genome shotgun (WGS) entry which is preliminary data.</text>
</comment>
<gene>
    <name evidence="5" type="ORF">E3J59_02190</name>
</gene>
<dbReference type="Pfam" id="PF13380">
    <property type="entry name" value="CoA_binding_2"/>
    <property type="match status" value="1"/>
</dbReference>
<dbReference type="GO" id="GO:0043758">
    <property type="term" value="F:acetate-CoA ligase (ADP-forming) activity"/>
    <property type="evidence" value="ECO:0007669"/>
    <property type="project" value="InterPro"/>
</dbReference>
<protein>
    <submittedName>
        <fullName evidence="5">CoA-binding protein</fullName>
    </submittedName>
</protein>
<dbReference type="Pfam" id="PF13607">
    <property type="entry name" value="Succ_CoA_lig"/>
    <property type="match status" value="1"/>
</dbReference>
<dbReference type="Proteomes" id="UP000320679">
    <property type="component" value="Unassembled WGS sequence"/>
</dbReference>
<evidence type="ECO:0000313" key="6">
    <source>
        <dbReference type="Proteomes" id="UP000320679"/>
    </source>
</evidence>
<dbReference type="InterPro" id="IPR003781">
    <property type="entry name" value="CoA-bd"/>
</dbReference>
<dbReference type="InterPro" id="IPR036291">
    <property type="entry name" value="NAD(P)-bd_dom_sf"/>
</dbReference>
<evidence type="ECO:0000256" key="3">
    <source>
        <dbReference type="ARBA" id="ARBA00022840"/>
    </source>
</evidence>
<evidence type="ECO:0000256" key="1">
    <source>
        <dbReference type="ARBA" id="ARBA00022598"/>
    </source>
</evidence>
<dbReference type="SMART" id="SM00881">
    <property type="entry name" value="CoA_binding"/>
    <property type="match status" value="1"/>
</dbReference>
<dbReference type="InterPro" id="IPR043938">
    <property type="entry name" value="Ligase_CoA_dom"/>
</dbReference>
<proteinExistence type="predicted"/>
<dbReference type="SUPFAM" id="SSF52210">
    <property type="entry name" value="Succinyl-CoA synthetase domains"/>
    <property type="match status" value="2"/>
</dbReference>
<evidence type="ECO:0000313" key="5">
    <source>
        <dbReference type="EMBL" id="TET47245.1"/>
    </source>
</evidence>
<evidence type="ECO:0000256" key="2">
    <source>
        <dbReference type="ARBA" id="ARBA00022741"/>
    </source>
</evidence>
<dbReference type="InterPro" id="IPR051538">
    <property type="entry name" value="Acyl-CoA_Synth/Transferase"/>
</dbReference>